<dbReference type="Proteomes" id="UP001165063">
    <property type="component" value="Unassembled WGS sequence"/>
</dbReference>
<keyword evidence="2" id="KW-1185">Reference proteome</keyword>
<dbReference type="EMBL" id="BSXU01002103">
    <property type="protein sequence ID" value="GMG34316.1"/>
    <property type="molecule type" value="Genomic_DNA"/>
</dbReference>
<organism evidence="1 2">
    <name type="scientific">Ambrosiozyma monospora</name>
    <name type="common">Yeast</name>
    <name type="synonym">Endomycopsis monosporus</name>
    <dbReference type="NCBI Taxonomy" id="43982"/>
    <lineage>
        <taxon>Eukaryota</taxon>
        <taxon>Fungi</taxon>
        <taxon>Dikarya</taxon>
        <taxon>Ascomycota</taxon>
        <taxon>Saccharomycotina</taxon>
        <taxon>Pichiomycetes</taxon>
        <taxon>Pichiales</taxon>
        <taxon>Pichiaceae</taxon>
        <taxon>Ambrosiozyma</taxon>
    </lineage>
</organism>
<evidence type="ECO:0000313" key="2">
    <source>
        <dbReference type="Proteomes" id="UP001165063"/>
    </source>
</evidence>
<gene>
    <name evidence="1" type="ORF">Amon01_000440000</name>
</gene>
<sequence length="84" mass="9260">MKSKELLNSSKISSVKANDEIVVDDNLSSSLFSDFDDDDMHVDITKSIRAVKKPSSTLSYVIGASVEKDASCRTRVKKNKGQHN</sequence>
<protein>
    <submittedName>
        <fullName evidence="1">Unnamed protein product</fullName>
    </submittedName>
</protein>
<evidence type="ECO:0000313" key="1">
    <source>
        <dbReference type="EMBL" id="GMG34316.1"/>
    </source>
</evidence>
<proteinExistence type="predicted"/>
<dbReference type="AlphaFoldDB" id="A0A9W6YY65"/>
<name>A0A9W6YY65_AMBMO</name>
<reference evidence="1" key="1">
    <citation type="submission" date="2023-04" db="EMBL/GenBank/DDBJ databases">
        <title>Ambrosiozyma monospora NBRC 1965.</title>
        <authorList>
            <person name="Ichikawa N."/>
            <person name="Sato H."/>
            <person name="Tonouchi N."/>
        </authorList>
    </citation>
    <scope>NUCLEOTIDE SEQUENCE</scope>
    <source>
        <strain evidence="1">NBRC 1965</strain>
    </source>
</reference>
<comment type="caution">
    <text evidence="1">The sequence shown here is derived from an EMBL/GenBank/DDBJ whole genome shotgun (WGS) entry which is preliminary data.</text>
</comment>
<accession>A0A9W6YY65</accession>